<sequence length="348" mass="38972">MSLRLRPLGHNAHLEPLCHAHNAVDHAVGPLIGADAPDKTHVQLQGGHRHVHQHIQRGVSAAEVVDQHGKARRVQLLRYVQHLLGIIHIGALRYLNMESGRVNTVLFCHARQQAAHIRIVNVESGHVGGDRQSGIARRLEFHQVLKYGFPDVLVQPGDKAVALKNGYKLIGRNQPPLRVNPAYQSLRRHRRVGRQTEDRLEINLKLALFQRLVHLGRHLLLPAQAAAQLLVVERHALITSTGNRLLGNLRAVTDFAHRKRQIVNLIDAAANVQPVFQVQAAHQLRPYLTETVQLQLLHAAQHHESISAYPSHAGHAFQLGQPCRQISQEPIPRCPSEKVVEHFKAIHI</sequence>
<reference evidence="1" key="1">
    <citation type="submission" date="2019-08" db="EMBL/GenBank/DDBJ databases">
        <authorList>
            <person name="Kucharzyk K."/>
            <person name="Murdoch R.W."/>
            <person name="Higgins S."/>
            <person name="Loffler F."/>
        </authorList>
    </citation>
    <scope>NUCLEOTIDE SEQUENCE</scope>
</reference>
<dbReference type="AlphaFoldDB" id="A0A645D606"/>
<comment type="caution">
    <text evidence="1">The sequence shown here is derived from an EMBL/GenBank/DDBJ whole genome shotgun (WGS) entry which is preliminary data.</text>
</comment>
<protein>
    <submittedName>
        <fullName evidence="1">Uncharacterized protein</fullName>
    </submittedName>
</protein>
<name>A0A645D606_9ZZZZ</name>
<dbReference type="EMBL" id="VSSQ01033224">
    <property type="protein sequence ID" value="MPM84754.1"/>
    <property type="molecule type" value="Genomic_DNA"/>
</dbReference>
<proteinExistence type="predicted"/>
<gene>
    <name evidence="1" type="ORF">SDC9_131830</name>
</gene>
<accession>A0A645D606</accession>
<evidence type="ECO:0000313" key="1">
    <source>
        <dbReference type="EMBL" id="MPM84754.1"/>
    </source>
</evidence>
<organism evidence="1">
    <name type="scientific">bioreactor metagenome</name>
    <dbReference type="NCBI Taxonomy" id="1076179"/>
    <lineage>
        <taxon>unclassified sequences</taxon>
        <taxon>metagenomes</taxon>
        <taxon>ecological metagenomes</taxon>
    </lineage>
</organism>